<evidence type="ECO:0000256" key="1">
    <source>
        <dbReference type="SAM" id="Phobius"/>
    </source>
</evidence>
<proteinExistence type="predicted"/>
<gene>
    <name evidence="2" type="ORF">CD158_06755</name>
</gene>
<name>A0AAP8TT07_9STAP</name>
<sequence length="63" mass="6836">MKSNVSITLTTMLVLILIGLILYISSASPNGYIIALISIILIIIAALLVANFLKENAKNNRNH</sequence>
<evidence type="ECO:0000313" key="2">
    <source>
        <dbReference type="EMBL" id="PNZ67202.1"/>
    </source>
</evidence>
<keyword evidence="1" id="KW-0472">Membrane</keyword>
<evidence type="ECO:0000313" key="3">
    <source>
        <dbReference type="Proteomes" id="UP000242470"/>
    </source>
</evidence>
<accession>A0AAP8TT07</accession>
<dbReference type="Proteomes" id="UP000242470">
    <property type="component" value="Unassembled WGS sequence"/>
</dbReference>
<feature type="transmembrane region" description="Helical" evidence="1">
    <location>
        <begin position="7"/>
        <end position="26"/>
    </location>
</feature>
<protein>
    <submittedName>
        <fullName evidence="2">Uncharacterized protein</fullName>
    </submittedName>
</protein>
<dbReference type="AlphaFoldDB" id="A0AAP8TT07"/>
<feature type="transmembrane region" description="Helical" evidence="1">
    <location>
        <begin position="32"/>
        <end position="53"/>
    </location>
</feature>
<keyword evidence="1" id="KW-0812">Transmembrane</keyword>
<organism evidence="2 3">
    <name type="scientific">Staphylococcus auricularis</name>
    <dbReference type="NCBI Taxonomy" id="29379"/>
    <lineage>
        <taxon>Bacteria</taxon>
        <taxon>Bacillati</taxon>
        <taxon>Bacillota</taxon>
        <taxon>Bacilli</taxon>
        <taxon>Bacillales</taxon>
        <taxon>Staphylococcaceae</taxon>
        <taxon>Staphylococcus</taxon>
    </lineage>
</organism>
<comment type="caution">
    <text evidence="2">The sequence shown here is derived from an EMBL/GenBank/DDBJ whole genome shotgun (WGS) entry which is preliminary data.</text>
</comment>
<keyword evidence="1" id="KW-1133">Transmembrane helix</keyword>
<reference evidence="2 3" key="1">
    <citation type="submission" date="2017-08" db="EMBL/GenBank/DDBJ databases">
        <title>Draft genome sequences of 64 type strains of genus Staph aureus.</title>
        <authorList>
            <person name="Cole K."/>
            <person name="Golubchik T."/>
            <person name="Russell J."/>
            <person name="Foster D."/>
            <person name="Llewelyn M."/>
            <person name="Wilson D."/>
            <person name="Crook D."/>
            <person name="Paul J."/>
        </authorList>
    </citation>
    <scope>NUCLEOTIDE SEQUENCE [LARGE SCALE GENOMIC DNA]</scope>
    <source>
        <strain evidence="2 3">NCTC 12101</strain>
    </source>
</reference>
<dbReference type="EMBL" id="PPQW01000037">
    <property type="protein sequence ID" value="PNZ67202.1"/>
    <property type="molecule type" value="Genomic_DNA"/>
</dbReference>